<organism evidence="6 7">
    <name type="scientific">Nonomuraea solani</name>
    <dbReference type="NCBI Taxonomy" id="1144553"/>
    <lineage>
        <taxon>Bacteria</taxon>
        <taxon>Bacillati</taxon>
        <taxon>Actinomycetota</taxon>
        <taxon>Actinomycetes</taxon>
        <taxon>Streptosporangiales</taxon>
        <taxon>Streptosporangiaceae</taxon>
        <taxon>Nonomuraea</taxon>
    </lineage>
</organism>
<dbReference type="Proteomes" id="UP000236732">
    <property type="component" value="Unassembled WGS sequence"/>
</dbReference>
<sequence length="187" mass="20564">MAVSARRGSPLSLEEISSTALRLVDTGGVEALSMRKLAAELDVNPMSLYHHVKNKDALIGIICSTAAQRMTLPPDDGAPWPEQVRALALAYHRHAVEHPALWSYLLNHPESTADRNLVIWQTLYRILRLAGVPEPELRRTSDVLHAFVLGFIIAETQGHLPSDPEEIARNFDTAIRLITHGLAGLTG</sequence>
<proteinExistence type="predicted"/>
<evidence type="ECO:0000256" key="3">
    <source>
        <dbReference type="ARBA" id="ARBA00023163"/>
    </source>
</evidence>
<dbReference type="EMBL" id="FNVT01000025">
    <property type="protein sequence ID" value="SEH02309.1"/>
    <property type="molecule type" value="Genomic_DNA"/>
</dbReference>
<keyword evidence="3" id="KW-0804">Transcription</keyword>
<dbReference type="PANTHER" id="PTHR30055:SF239">
    <property type="entry name" value="TRANSCRIPTIONAL REGULATORY PROTEIN"/>
    <property type="match status" value="1"/>
</dbReference>
<dbReference type="PROSITE" id="PS50977">
    <property type="entry name" value="HTH_TETR_2"/>
    <property type="match status" value="1"/>
</dbReference>
<name>A0A1H6EZL5_9ACTN</name>
<feature type="domain" description="HTH tetR-type" evidence="5">
    <location>
        <begin position="10"/>
        <end position="70"/>
    </location>
</feature>
<dbReference type="GO" id="GO:0003700">
    <property type="term" value="F:DNA-binding transcription factor activity"/>
    <property type="evidence" value="ECO:0007669"/>
    <property type="project" value="TreeGrafter"/>
</dbReference>
<evidence type="ECO:0000259" key="5">
    <source>
        <dbReference type="PROSITE" id="PS50977"/>
    </source>
</evidence>
<dbReference type="AlphaFoldDB" id="A0A1H6EZL5"/>
<feature type="DNA-binding region" description="H-T-H motif" evidence="4">
    <location>
        <begin position="33"/>
        <end position="52"/>
    </location>
</feature>
<dbReference type="OrthoDB" id="329481at2"/>
<dbReference type="InterPro" id="IPR001647">
    <property type="entry name" value="HTH_TetR"/>
</dbReference>
<dbReference type="SUPFAM" id="SSF48498">
    <property type="entry name" value="Tetracyclin repressor-like, C-terminal domain"/>
    <property type="match status" value="1"/>
</dbReference>
<dbReference type="RefSeq" id="WP_160150681.1">
    <property type="nucleotide sequence ID" value="NZ_FNVT01000025.1"/>
</dbReference>
<evidence type="ECO:0000256" key="2">
    <source>
        <dbReference type="ARBA" id="ARBA00023125"/>
    </source>
</evidence>
<keyword evidence="7" id="KW-1185">Reference proteome</keyword>
<gene>
    <name evidence="6" type="ORF">SAMN05444920_12597</name>
</gene>
<evidence type="ECO:0000313" key="6">
    <source>
        <dbReference type="EMBL" id="SEH02309.1"/>
    </source>
</evidence>
<keyword evidence="1" id="KW-0805">Transcription regulation</keyword>
<dbReference type="GO" id="GO:0000976">
    <property type="term" value="F:transcription cis-regulatory region binding"/>
    <property type="evidence" value="ECO:0007669"/>
    <property type="project" value="TreeGrafter"/>
</dbReference>
<dbReference type="InterPro" id="IPR036271">
    <property type="entry name" value="Tet_transcr_reg_TetR-rel_C_sf"/>
</dbReference>
<dbReference type="InterPro" id="IPR009057">
    <property type="entry name" value="Homeodomain-like_sf"/>
</dbReference>
<dbReference type="InterPro" id="IPR025996">
    <property type="entry name" value="MT1864/Rv1816-like_C"/>
</dbReference>
<accession>A0A1H6EZL5</accession>
<dbReference type="PANTHER" id="PTHR30055">
    <property type="entry name" value="HTH-TYPE TRANSCRIPTIONAL REGULATOR RUTR"/>
    <property type="match status" value="1"/>
</dbReference>
<dbReference type="Gene3D" id="1.10.357.10">
    <property type="entry name" value="Tetracycline Repressor, domain 2"/>
    <property type="match status" value="1"/>
</dbReference>
<evidence type="ECO:0000256" key="4">
    <source>
        <dbReference type="PROSITE-ProRule" id="PRU00335"/>
    </source>
</evidence>
<evidence type="ECO:0000313" key="7">
    <source>
        <dbReference type="Proteomes" id="UP000236732"/>
    </source>
</evidence>
<reference evidence="6 7" key="1">
    <citation type="submission" date="2016-10" db="EMBL/GenBank/DDBJ databases">
        <authorList>
            <person name="de Groot N.N."/>
        </authorList>
    </citation>
    <scope>NUCLEOTIDE SEQUENCE [LARGE SCALE GENOMIC DNA]</scope>
    <source>
        <strain evidence="6 7">CGMCC 4.7037</strain>
    </source>
</reference>
<protein>
    <submittedName>
        <fullName evidence="6">DNA-binding transcriptional regulator, AcrR family</fullName>
    </submittedName>
</protein>
<dbReference type="SUPFAM" id="SSF46689">
    <property type="entry name" value="Homeodomain-like"/>
    <property type="match status" value="1"/>
</dbReference>
<evidence type="ECO:0000256" key="1">
    <source>
        <dbReference type="ARBA" id="ARBA00023015"/>
    </source>
</evidence>
<dbReference type="InterPro" id="IPR050109">
    <property type="entry name" value="HTH-type_TetR-like_transc_reg"/>
</dbReference>
<dbReference type="Pfam" id="PF00440">
    <property type="entry name" value="TetR_N"/>
    <property type="match status" value="1"/>
</dbReference>
<keyword evidence="2 4" id="KW-0238">DNA-binding</keyword>
<dbReference type="Pfam" id="PF13305">
    <property type="entry name" value="TetR_C_33"/>
    <property type="match status" value="1"/>
</dbReference>